<sequence>MALMSLDYDTKFIDFMVDEMKLSLLEKEILILYALCFCVDFMGERGMRIKDKVITVSEEEIERLNGAYEKMYMELIGVI</sequence>
<reference evidence="1" key="1">
    <citation type="submission" date="2019-08" db="EMBL/GenBank/DDBJ databases">
        <authorList>
            <person name="Kucharzyk K."/>
            <person name="Murdoch R.W."/>
            <person name="Higgins S."/>
            <person name="Loffler F."/>
        </authorList>
    </citation>
    <scope>NUCLEOTIDE SEQUENCE</scope>
</reference>
<accession>A0A645IVY5</accession>
<comment type="caution">
    <text evidence="1">The sequence shown here is derived from an EMBL/GenBank/DDBJ whole genome shotgun (WGS) entry which is preliminary data.</text>
</comment>
<proteinExistence type="predicted"/>
<organism evidence="1">
    <name type="scientific">bioreactor metagenome</name>
    <dbReference type="NCBI Taxonomy" id="1076179"/>
    <lineage>
        <taxon>unclassified sequences</taxon>
        <taxon>metagenomes</taxon>
        <taxon>ecological metagenomes</taxon>
    </lineage>
</organism>
<dbReference type="AlphaFoldDB" id="A0A645IVY5"/>
<dbReference type="EMBL" id="VSSQ01123815">
    <property type="protein sequence ID" value="MPN55022.1"/>
    <property type="molecule type" value="Genomic_DNA"/>
</dbReference>
<protein>
    <submittedName>
        <fullName evidence="1">Uncharacterized protein</fullName>
    </submittedName>
</protein>
<evidence type="ECO:0000313" key="1">
    <source>
        <dbReference type="EMBL" id="MPN55022.1"/>
    </source>
</evidence>
<name>A0A645IVY5_9ZZZZ</name>
<gene>
    <name evidence="1" type="ORF">SDC9_202701</name>
</gene>